<evidence type="ECO:0000256" key="1">
    <source>
        <dbReference type="SAM" id="Phobius"/>
    </source>
</evidence>
<proteinExistence type="predicted"/>
<keyword evidence="1" id="KW-0812">Transmembrane</keyword>
<dbReference type="Proteomes" id="UP000518752">
    <property type="component" value="Unassembled WGS sequence"/>
</dbReference>
<keyword evidence="1" id="KW-0472">Membrane</keyword>
<keyword evidence="4" id="KW-1185">Reference proteome</keyword>
<accession>A0A8H5HNF2</accession>
<feature type="transmembrane region" description="Helical" evidence="1">
    <location>
        <begin position="122"/>
        <end position="142"/>
    </location>
</feature>
<evidence type="ECO:0000313" key="3">
    <source>
        <dbReference type="EMBL" id="KAF5386523.1"/>
    </source>
</evidence>
<dbReference type="AlphaFoldDB" id="A0A8H5HNF2"/>
<dbReference type="Pfam" id="PF20151">
    <property type="entry name" value="DUF6533"/>
    <property type="match status" value="1"/>
</dbReference>
<sequence length="281" mass="32225">MPLLDLENIQTAVNWERYIALVQFILLVYEWFLTLNEEIEFFWQQDCKSRIPAILFYVNRYLTLLGNVPIFVLVFWPGPIYPSFPELGREQLDIYMEVLVLVIQLNIMGVLSAFSPCEAVEAVINLFAFLVLFVIRVTALYGGSWRVRALLSGLGLGAVSNAVARTFFPLRYVVDSCSCSSFLIGTIIPGRSRTTIGYNAFFGVREDGEYTIVYGFGTTAALHLYLDWLLRLRPFRFSLDALEDIPNVQTSLEIYSWNDKWSHYSRCTERQDFCTLAPSPQ</sequence>
<feature type="transmembrane region" description="Helical" evidence="1">
    <location>
        <begin position="15"/>
        <end position="33"/>
    </location>
</feature>
<feature type="transmembrane region" description="Helical" evidence="1">
    <location>
        <begin position="54"/>
        <end position="74"/>
    </location>
</feature>
<reference evidence="3 4" key="1">
    <citation type="journal article" date="2020" name="ISME J.">
        <title>Uncovering the hidden diversity of litter-decomposition mechanisms in mushroom-forming fungi.</title>
        <authorList>
            <person name="Floudas D."/>
            <person name="Bentzer J."/>
            <person name="Ahren D."/>
            <person name="Johansson T."/>
            <person name="Persson P."/>
            <person name="Tunlid A."/>
        </authorList>
    </citation>
    <scope>NUCLEOTIDE SEQUENCE [LARGE SCALE GENOMIC DNA]</scope>
    <source>
        <strain evidence="3 4">CBS 406.79</strain>
    </source>
</reference>
<protein>
    <recommendedName>
        <fullName evidence="2">DUF6533 domain-containing protein</fullName>
    </recommendedName>
</protein>
<dbReference type="EMBL" id="JAACJN010000035">
    <property type="protein sequence ID" value="KAF5386523.1"/>
    <property type="molecule type" value="Genomic_DNA"/>
</dbReference>
<dbReference type="OrthoDB" id="2745134at2759"/>
<organism evidence="3 4">
    <name type="scientific">Collybiopsis confluens</name>
    <dbReference type="NCBI Taxonomy" id="2823264"/>
    <lineage>
        <taxon>Eukaryota</taxon>
        <taxon>Fungi</taxon>
        <taxon>Dikarya</taxon>
        <taxon>Basidiomycota</taxon>
        <taxon>Agaricomycotina</taxon>
        <taxon>Agaricomycetes</taxon>
        <taxon>Agaricomycetidae</taxon>
        <taxon>Agaricales</taxon>
        <taxon>Marasmiineae</taxon>
        <taxon>Omphalotaceae</taxon>
        <taxon>Collybiopsis</taxon>
    </lineage>
</organism>
<keyword evidence="1" id="KW-1133">Transmembrane helix</keyword>
<dbReference type="InterPro" id="IPR045340">
    <property type="entry name" value="DUF6533"/>
</dbReference>
<evidence type="ECO:0000259" key="2">
    <source>
        <dbReference type="Pfam" id="PF20151"/>
    </source>
</evidence>
<gene>
    <name evidence="3" type="ORF">D9757_005930</name>
</gene>
<feature type="domain" description="DUF6533" evidence="2">
    <location>
        <begin position="18"/>
        <end position="65"/>
    </location>
</feature>
<evidence type="ECO:0000313" key="4">
    <source>
        <dbReference type="Proteomes" id="UP000518752"/>
    </source>
</evidence>
<name>A0A8H5HNF2_9AGAR</name>
<comment type="caution">
    <text evidence="3">The sequence shown here is derived from an EMBL/GenBank/DDBJ whole genome shotgun (WGS) entry which is preliminary data.</text>
</comment>
<feature type="transmembrane region" description="Helical" evidence="1">
    <location>
        <begin position="94"/>
        <end position="115"/>
    </location>
</feature>